<gene>
    <name evidence="1" type="ORF">PCOR1329_LOCUS29652</name>
</gene>
<name>A0ABN9SHY2_9DINO</name>
<feature type="non-terminal residue" evidence="1">
    <location>
        <position position="216"/>
    </location>
</feature>
<keyword evidence="2" id="KW-1185">Reference proteome</keyword>
<proteinExistence type="predicted"/>
<dbReference type="EMBL" id="CAUYUJ010011190">
    <property type="protein sequence ID" value="CAK0831306.1"/>
    <property type="molecule type" value="Genomic_DNA"/>
</dbReference>
<organism evidence="1 2">
    <name type="scientific">Prorocentrum cordatum</name>
    <dbReference type="NCBI Taxonomy" id="2364126"/>
    <lineage>
        <taxon>Eukaryota</taxon>
        <taxon>Sar</taxon>
        <taxon>Alveolata</taxon>
        <taxon>Dinophyceae</taxon>
        <taxon>Prorocentrales</taxon>
        <taxon>Prorocentraceae</taxon>
        <taxon>Prorocentrum</taxon>
    </lineage>
</organism>
<comment type="caution">
    <text evidence="1">The sequence shown here is derived from an EMBL/GenBank/DDBJ whole genome shotgun (WGS) entry which is preliminary data.</text>
</comment>
<evidence type="ECO:0000313" key="1">
    <source>
        <dbReference type="EMBL" id="CAK0831306.1"/>
    </source>
</evidence>
<accession>A0ABN9SHY2</accession>
<sequence>GLHRDSRKIKKHALAVTRLAELQESAADRISFLRRPAGDEPFPSFELLAHRAPIWNTFLQYGSIGKAFEAVVSVKIADALQRSSPGPWFRIPCLHMMGALANSIPTAKVDPQALLQRVDDLASGIESLRSDGAIISKVAENATGTTCSSSSCPTGSAAGAFSMMSTGSLKAPFAPSTWNANRHPGAACRSTPPEEFCVSASPAADCSRWGSPIWEG</sequence>
<dbReference type="Proteomes" id="UP001189429">
    <property type="component" value="Unassembled WGS sequence"/>
</dbReference>
<evidence type="ECO:0000313" key="2">
    <source>
        <dbReference type="Proteomes" id="UP001189429"/>
    </source>
</evidence>
<feature type="non-terminal residue" evidence="1">
    <location>
        <position position="1"/>
    </location>
</feature>
<reference evidence="1" key="1">
    <citation type="submission" date="2023-10" db="EMBL/GenBank/DDBJ databases">
        <authorList>
            <person name="Chen Y."/>
            <person name="Shah S."/>
            <person name="Dougan E. K."/>
            <person name="Thang M."/>
            <person name="Chan C."/>
        </authorList>
    </citation>
    <scope>NUCLEOTIDE SEQUENCE [LARGE SCALE GENOMIC DNA]</scope>
</reference>
<protein>
    <submittedName>
        <fullName evidence="1">Uncharacterized protein</fullName>
    </submittedName>
</protein>